<dbReference type="Proteomes" id="UP000304900">
    <property type="component" value="Unassembled WGS sequence"/>
</dbReference>
<comment type="caution">
    <text evidence="1">The sequence shown here is derived from an EMBL/GenBank/DDBJ whole genome shotgun (WGS) entry which is preliminary data.</text>
</comment>
<evidence type="ECO:0000313" key="1">
    <source>
        <dbReference type="EMBL" id="TKT92995.1"/>
    </source>
</evidence>
<dbReference type="EMBL" id="SZVO01000002">
    <property type="protein sequence ID" value="TKT92995.1"/>
    <property type="molecule type" value="Genomic_DNA"/>
</dbReference>
<name>A0A4U6D8R7_9BACT</name>
<accession>A0A4U6D8R7</accession>
<gene>
    <name evidence="1" type="ORF">FDK13_03820</name>
</gene>
<proteinExistence type="predicted"/>
<organism evidence="1 2">
    <name type="scientific">Dyadobacter frigoris</name>
    <dbReference type="NCBI Taxonomy" id="2576211"/>
    <lineage>
        <taxon>Bacteria</taxon>
        <taxon>Pseudomonadati</taxon>
        <taxon>Bacteroidota</taxon>
        <taxon>Cytophagia</taxon>
        <taxon>Cytophagales</taxon>
        <taxon>Spirosomataceae</taxon>
        <taxon>Dyadobacter</taxon>
    </lineage>
</organism>
<dbReference type="RefSeq" id="WP_137338671.1">
    <property type="nucleotide sequence ID" value="NZ_SZVO01000002.1"/>
</dbReference>
<reference evidence="1 2" key="1">
    <citation type="submission" date="2019-05" db="EMBL/GenBank/DDBJ databases">
        <title>Dyadobacter AR-3-8 sp. nov., isolated from arctic soil.</title>
        <authorList>
            <person name="Chaudhary D.K."/>
        </authorList>
    </citation>
    <scope>NUCLEOTIDE SEQUENCE [LARGE SCALE GENOMIC DNA]</scope>
    <source>
        <strain evidence="1 2">AR-3-8</strain>
    </source>
</reference>
<sequence>MRRNPSGYIEIPTITFSATAPNSDGVVTAIMTEVPYATYNWYLDGNLALSGISNVEDINSGNCGTTHFIHATVKMPVALHR</sequence>
<protein>
    <submittedName>
        <fullName evidence="1">Uncharacterized protein</fullName>
    </submittedName>
</protein>
<evidence type="ECO:0000313" key="2">
    <source>
        <dbReference type="Proteomes" id="UP000304900"/>
    </source>
</evidence>
<keyword evidence="2" id="KW-1185">Reference proteome</keyword>
<dbReference type="AlphaFoldDB" id="A0A4U6D8R7"/>